<dbReference type="SUPFAM" id="SSF47769">
    <property type="entry name" value="SAM/Pointed domain"/>
    <property type="match status" value="2"/>
</dbReference>
<dbReference type="InterPro" id="IPR051725">
    <property type="entry name" value="SAM-SH3_domain_protein"/>
</dbReference>
<sequence>MSLEGSVSQFLESLGLHEFTPTFMKHGFDRVQDVLCLDDQDLALVIPDEKKRGNFIKTLRKDPQSVKAWLHSLGLDQYYDLLQASGFTNLAQCSRLSMQSLHEMQNVLPGHKKRLFNSALRLLESRLNVMAEGIWEKHAQLRGADVFPPGDPRDHRDKLKEDDLPIPSKNVRFMVDSGSDIVTLSDHVIEELKLPVIGRCQQEVAGGDIRDVSLYSACLGIGKRKLNITVVPDKINTLGTPVMWQFHHRIDGEKHMWLAKDVD</sequence>
<evidence type="ECO:0000313" key="3">
    <source>
        <dbReference type="Proteomes" id="UP001249851"/>
    </source>
</evidence>
<dbReference type="Proteomes" id="UP001249851">
    <property type="component" value="Unassembled WGS sequence"/>
</dbReference>
<dbReference type="PANTHER" id="PTHR12301">
    <property type="entry name" value="SAM-DOMAIN, SH3 AND NUCLEAR LOCALIZATION SIGNALS PROTEIN RELATED"/>
    <property type="match status" value="1"/>
</dbReference>
<comment type="caution">
    <text evidence="2">The sequence shown here is derived from an EMBL/GenBank/DDBJ whole genome shotgun (WGS) entry which is preliminary data.</text>
</comment>
<dbReference type="Gene3D" id="2.40.70.10">
    <property type="entry name" value="Acid Proteases"/>
    <property type="match status" value="1"/>
</dbReference>
<keyword evidence="3" id="KW-1185">Reference proteome</keyword>
<proteinExistence type="predicted"/>
<protein>
    <submittedName>
        <fullName evidence="2">Ankyrin repeat and SAM domain-containing protein 1A</fullName>
    </submittedName>
</protein>
<dbReference type="Gene3D" id="1.10.150.50">
    <property type="entry name" value="Transcription Factor, Ets-1"/>
    <property type="match status" value="2"/>
</dbReference>
<feature type="domain" description="SAM" evidence="1">
    <location>
        <begin position="61"/>
        <end position="125"/>
    </location>
</feature>
<reference evidence="2" key="1">
    <citation type="journal article" date="2023" name="G3 (Bethesda)">
        <title>Whole genome assembly and annotation of the endangered Caribbean coral Acropora cervicornis.</title>
        <authorList>
            <person name="Selwyn J.D."/>
            <person name="Vollmer S.V."/>
        </authorList>
    </citation>
    <scope>NUCLEOTIDE SEQUENCE</scope>
    <source>
        <strain evidence="2">K2</strain>
    </source>
</reference>
<dbReference type="EMBL" id="JARQWQ010000025">
    <property type="protein sequence ID" value="KAK2563606.1"/>
    <property type="molecule type" value="Genomic_DNA"/>
</dbReference>
<dbReference type="Pfam" id="PF00536">
    <property type="entry name" value="SAM_1"/>
    <property type="match status" value="1"/>
</dbReference>
<evidence type="ECO:0000313" key="2">
    <source>
        <dbReference type="EMBL" id="KAK2563606.1"/>
    </source>
</evidence>
<dbReference type="AlphaFoldDB" id="A0AAD9QLS5"/>
<dbReference type="InterPro" id="IPR021109">
    <property type="entry name" value="Peptidase_aspartic_dom_sf"/>
</dbReference>
<dbReference type="InterPro" id="IPR001660">
    <property type="entry name" value="SAM"/>
</dbReference>
<evidence type="ECO:0000259" key="1">
    <source>
        <dbReference type="PROSITE" id="PS50105"/>
    </source>
</evidence>
<accession>A0AAD9QLS5</accession>
<name>A0AAD9QLS5_ACRCE</name>
<dbReference type="Pfam" id="PF07647">
    <property type="entry name" value="SAM_2"/>
    <property type="match status" value="1"/>
</dbReference>
<dbReference type="PANTHER" id="PTHR12301:SF8">
    <property type="entry name" value="STERILE ALPHA MOTIF DOMAIN-CONTAINING PROTEIN 5"/>
    <property type="match status" value="1"/>
</dbReference>
<dbReference type="SUPFAM" id="SSF50630">
    <property type="entry name" value="Acid proteases"/>
    <property type="match status" value="1"/>
</dbReference>
<dbReference type="PROSITE" id="PS50105">
    <property type="entry name" value="SAM_DOMAIN"/>
    <property type="match status" value="1"/>
</dbReference>
<reference evidence="2" key="2">
    <citation type="journal article" date="2023" name="Science">
        <title>Genomic signatures of disease resistance in endangered staghorn corals.</title>
        <authorList>
            <person name="Vollmer S.V."/>
            <person name="Selwyn J.D."/>
            <person name="Despard B.A."/>
            <person name="Roesel C.L."/>
        </authorList>
    </citation>
    <scope>NUCLEOTIDE SEQUENCE</scope>
    <source>
        <strain evidence="2">K2</strain>
    </source>
</reference>
<organism evidence="2 3">
    <name type="scientific">Acropora cervicornis</name>
    <name type="common">Staghorn coral</name>
    <dbReference type="NCBI Taxonomy" id="6130"/>
    <lineage>
        <taxon>Eukaryota</taxon>
        <taxon>Metazoa</taxon>
        <taxon>Cnidaria</taxon>
        <taxon>Anthozoa</taxon>
        <taxon>Hexacorallia</taxon>
        <taxon>Scleractinia</taxon>
        <taxon>Astrocoeniina</taxon>
        <taxon>Acroporidae</taxon>
        <taxon>Acropora</taxon>
    </lineage>
</organism>
<dbReference type="InterPro" id="IPR013761">
    <property type="entry name" value="SAM/pointed_sf"/>
</dbReference>
<gene>
    <name evidence="2" type="ORF">P5673_013340</name>
</gene>
<dbReference type="SMART" id="SM00454">
    <property type="entry name" value="SAM"/>
    <property type="match status" value="1"/>
</dbReference>